<name>A0A1U7PLP3_9BACI</name>
<feature type="compositionally biased region" description="Basic and acidic residues" evidence="1">
    <location>
        <begin position="1"/>
        <end position="12"/>
    </location>
</feature>
<dbReference type="EMBL" id="FTPL01000001">
    <property type="protein sequence ID" value="SIT69323.1"/>
    <property type="molecule type" value="Genomic_DNA"/>
</dbReference>
<evidence type="ECO:0000256" key="1">
    <source>
        <dbReference type="SAM" id="MobiDB-lite"/>
    </source>
</evidence>
<organism evidence="2 3">
    <name type="scientific">Edaphobacillus lindanitolerans</name>
    <dbReference type="NCBI Taxonomy" id="550447"/>
    <lineage>
        <taxon>Bacteria</taxon>
        <taxon>Bacillati</taxon>
        <taxon>Bacillota</taxon>
        <taxon>Bacilli</taxon>
        <taxon>Bacillales</taxon>
        <taxon>Bacillaceae</taxon>
        <taxon>Edaphobacillus</taxon>
    </lineage>
</organism>
<keyword evidence="3" id="KW-1185">Reference proteome</keyword>
<feature type="region of interest" description="Disordered" evidence="1">
    <location>
        <begin position="1"/>
        <end position="44"/>
    </location>
</feature>
<reference evidence="3" key="1">
    <citation type="submission" date="2017-01" db="EMBL/GenBank/DDBJ databases">
        <authorList>
            <person name="Varghese N."/>
            <person name="Submissions S."/>
        </authorList>
    </citation>
    <scope>NUCLEOTIDE SEQUENCE [LARGE SCALE GENOMIC DNA]</scope>
    <source>
        <strain evidence="3">MNA4</strain>
    </source>
</reference>
<protein>
    <submittedName>
        <fullName evidence="2">Uncharacterized protein</fullName>
    </submittedName>
</protein>
<proteinExistence type="predicted"/>
<sequence length="44" mass="5195">MKEGNHANELHSLRRRHCQSNEKTARKSGRFPYFHSTPNSVKRT</sequence>
<gene>
    <name evidence="2" type="ORF">SAMN05428946_0475</name>
</gene>
<dbReference type="AlphaFoldDB" id="A0A1U7PLP3"/>
<evidence type="ECO:0000313" key="3">
    <source>
        <dbReference type="Proteomes" id="UP000187550"/>
    </source>
</evidence>
<evidence type="ECO:0000313" key="2">
    <source>
        <dbReference type="EMBL" id="SIT69323.1"/>
    </source>
</evidence>
<accession>A0A1U7PLP3</accession>
<dbReference type="Proteomes" id="UP000187550">
    <property type="component" value="Unassembled WGS sequence"/>
</dbReference>